<name>A0A9W6SLK2_9ACTN</name>
<dbReference type="RefSeq" id="WP_285664305.1">
    <property type="nucleotide sequence ID" value="NZ_BSTX01000002.1"/>
</dbReference>
<dbReference type="InterPro" id="IPR000792">
    <property type="entry name" value="Tscrpt_reg_LuxR_C"/>
</dbReference>
<dbReference type="Proteomes" id="UP001165079">
    <property type="component" value="Unassembled WGS sequence"/>
</dbReference>
<gene>
    <name evidence="2" type="ORF">Afil01_39910</name>
</gene>
<dbReference type="AlphaFoldDB" id="A0A9W6SLK2"/>
<dbReference type="InterPro" id="IPR016032">
    <property type="entry name" value="Sig_transdc_resp-reg_C-effctor"/>
</dbReference>
<evidence type="ECO:0000313" key="2">
    <source>
        <dbReference type="EMBL" id="GLZ79184.1"/>
    </source>
</evidence>
<organism evidence="2 3">
    <name type="scientific">Actinorhabdospora filicis</name>
    <dbReference type="NCBI Taxonomy" id="1785913"/>
    <lineage>
        <taxon>Bacteria</taxon>
        <taxon>Bacillati</taxon>
        <taxon>Actinomycetota</taxon>
        <taxon>Actinomycetes</taxon>
        <taxon>Micromonosporales</taxon>
        <taxon>Micromonosporaceae</taxon>
        <taxon>Actinorhabdospora</taxon>
    </lineage>
</organism>
<dbReference type="GO" id="GO:0003677">
    <property type="term" value="F:DNA binding"/>
    <property type="evidence" value="ECO:0007669"/>
    <property type="project" value="InterPro"/>
</dbReference>
<comment type="caution">
    <text evidence="2">The sequence shown here is derived from an EMBL/GenBank/DDBJ whole genome shotgun (WGS) entry which is preliminary data.</text>
</comment>
<reference evidence="2" key="1">
    <citation type="submission" date="2023-03" db="EMBL/GenBank/DDBJ databases">
        <title>Actinorhabdospora filicis NBRC 111898.</title>
        <authorList>
            <person name="Ichikawa N."/>
            <person name="Sato H."/>
            <person name="Tonouchi N."/>
        </authorList>
    </citation>
    <scope>NUCLEOTIDE SEQUENCE</scope>
    <source>
        <strain evidence="2">NBRC 111898</strain>
    </source>
</reference>
<dbReference type="SUPFAM" id="SSF46894">
    <property type="entry name" value="C-terminal effector domain of the bipartite response regulators"/>
    <property type="match status" value="1"/>
</dbReference>
<proteinExistence type="predicted"/>
<accession>A0A9W6SLK2</accession>
<evidence type="ECO:0000313" key="3">
    <source>
        <dbReference type="Proteomes" id="UP001165079"/>
    </source>
</evidence>
<keyword evidence="3" id="KW-1185">Reference proteome</keyword>
<feature type="domain" description="HTH luxR-type" evidence="1">
    <location>
        <begin position="110"/>
        <end position="167"/>
    </location>
</feature>
<dbReference type="GO" id="GO:0006355">
    <property type="term" value="P:regulation of DNA-templated transcription"/>
    <property type="evidence" value="ECO:0007669"/>
    <property type="project" value="InterPro"/>
</dbReference>
<dbReference type="EMBL" id="BSTX01000002">
    <property type="protein sequence ID" value="GLZ79184.1"/>
    <property type="molecule type" value="Genomic_DNA"/>
</dbReference>
<dbReference type="SMART" id="SM00421">
    <property type="entry name" value="HTH_LUXR"/>
    <property type="match status" value="1"/>
</dbReference>
<sequence>MSQILPLHVVPTATDATGVLRRLARGGWKTREGFALPEPAWDVSARQLVLFGRVPDLDTAKLAVFAAARGAGVVAICDPKGEVGRALRDDLARIGPLGADDGEPAEESGDSPITAEQAALLARLADGETIAAAASAEYLSLRTANRRIAAARKALGVATTREAVLAYIRLKKEAGDG</sequence>
<protein>
    <recommendedName>
        <fullName evidence="1">HTH luxR-type domain-containing protein</fullName>
    </recommendedName>
</protein>
<evidence type="ECO:0000259" key="1">
    <source>
        <dbReference type="SMART" id="SM00421"/>
    </source>
</evidence>